<comment type="subcellular location">
    <subcellularLocation>
        <location evidence="1">Cell inner membrane</location>
        <topology evidence="1">Multi-pass membrane protein</topology>
    </subcellularLocation>
</comment>
<evidence type="ECO:0000259" key="20">
    <source>
        <dbReference type="Pfam" id="PF13614"/>
    </source>
</evidence>
<organism evidence="22 23">
    <name type="scientific">Novosphingobium album</name>
    <name type="common">ex Hu et al. 2023</name>
    <dbReference type="NCBI Taxonomy" id="2930093"/>
    <lineage>
        <taxon>Bacteria</taxon>
        <taxon>Pseudomonadati</taxon>
        <taxon>Pseudomonadota</taxon>
        <taxon>Alphaproteobacteria</taxon>
        <taxon>Sphingomonadales</taxon>
        <taxon>Sphingomonadaceae</taxon>
        <taxon>Novosphingobium</taxon>
    </lineage>
</organism>
<feature type="coiled-coil region" evidence="16">
    <location>
        <begin position="186"/>
        <end position="263"/>
    </location>
</feature>
<accession>A0ABT0B422</accession>
<evidence type="ECO:0000256" key="10">
    <source>
        <dbReference type="ARBA" id="ARBA00022777"/>
    </source>
</evidence>
<feature type="domain" description="Polysaccharide chain length determinant N-terminal" evidence="19">
    <location>
        <begin position="28"/>
        <end position="121"/>
    </location>
</feature>
<evidence type="ECO:0000256" key="8">
    <source>
        <dbReference type="ARBA" id="ARBA00022692"/>
    </source>
</evidence>
<gene>
    <name evidence="22" type="ORF">MTR64_14655</name>
</gene>
<dbReference type="InterPro" id="IPR003856">
    <property type="entry name" value="LPS_length_determ_N"/>
</dbReference>
<evidence type="ECO:0000256" key="14">
    <source>
        <dbReference type="ARBA" id="ARBA00023137"/>
    </source>
</evidence>
<keyword evidence="12 18" id="KW-1133">Transmembrane helix</keyword>
<dbReference type="EC" id="2.7.10.2" evidence="4"/>
<dbReference type="InterPro" id="IPR025669">
    <property type="entry name" value="AAA_dom"/>
</dbReference>
<evidence type="ECO:0000256" key="2">
    <source>
        <dbReference type="ARBA" id="ARBA00007316"/>
    </source>
</evidence>
<dbReference type="PANTHER" id="PTHR32309">
    <property type="entry name" value="TYROSINE-PROTEIN KINASE"/>
    <property type="match status" value="1"/>
</dbReference>
<evidence type="ECO:0000256" key="3">
    <source>
        <dbReference type="ARBA" id="ARBA00008883"/>
    </source>
</evidence>
<evidence type="ECO:0000256" key="16">
    <source>
        <dbReference type="SAM" id="Coils"/>
    </source>
</evidence>
<evidence type="ECO:0000256" key="7">
    <source>
        <dbReference type="ARBA" id="ARBA00022679"/>
    </source>
</evidence>
<dbReference type="PANTHER" id="PTHR32309:SF13">
    <property type="entry name" value="FERRIC ENTEROBACTIN TRANSPORT PROTEIN FEPE"/>
    <property type="match status" value="1"/>
</dbReference>
<feature type="transmembrane region" description="Helical" evidence="18">
    <location>
        <begin position="45"/>
        <end position="63"/>
    </location>
</feature>
<evidence type="ECO:0000256" key="4">
    <source>
        <dbReference type="ARBA" id="ARBA00011903"/>
    </source>
</evidence>
<keyword evidence="14" id="KW-0829">Tyrosine-protein kinase</keyword>
<dbReference type="Pfam" id="PF02706">
    <property type="entry name" value="Wzz"/>
    <property type="match status" value="1"/>
</dbReference>
<protein>
    <recommendedName>
        <fullName evidence="4">non-specific protein-tyrosine kinase</fullName>
        <ecNumber evidence="4">2.7.10.2</ecNumber>
    </recommendedName>
</protein>
<dbReference type="CDD" id="cd05387">
    <property type="entry name" value="BY-kinase"/>
    <property type="match status" value="1"/>
</dbReference>
<evidence type="ECO:0000256" key="18">
    <source>
        <dbReference type="SAM" id="Phobius"/>
    </source>
</evidence>
<feature type="region of interest" description="Disordered" evidence="17">
    <location>
        <begin position="1"/>
        <end position="20"/>
    </location>
</feature>
<keyword evidence="16" id="KW-0175">Coiled coil</keyword>
<feature type="domain" description="AAA" evidence="20">
    <location>
        <begin position="514"/>
        <end position="658"/>
    </location>
</feature>
<evidence type="ECO:0000256" key="9">
    <source>
        <dbReference type="ARBA" id="ARBA00022741"/>
    </source>
</evidence>
<keyword evidence="7 22" id="KW-0808">Transferase</keyword>
<comment type="caution">
    <text evidence="22">The sequence shown here is derived from an EMBL/GenBank/DDBJ whole genome shotgun (WGS) entry which is preliminary data.</text>
</comment>
<keyword evidence="13 18" id="KW-0472">Membrane</keyword>
<evidence type="ECO:0000256" key="11">
    <source>
        <dbReference type="ARBA" id="ARBA00022840"/>
    </source>
</evidence>
<proteinExistence type="inferred from homology"/>
<dbReference type="GO" id="GO:0004715">
    <property type="term" value="F:non-membrane spanning protein tyrosine kinase activity"/>
    <property type="evidence" value="ECO:0007669"/>
    <property type="project" value="UniProtKB-EC"/>
</dbReference>
<evidence type="ECO:0000259" key="19">
    <source>
        <dbReference type="Pfam" id="PF02706"/>
    </source>
</evidence>
<keyword evidence="8 18" id="KW-0812">Transmembrane</keyword>
<keyword evidence="11" id="KW-0067">ATP-binding</keyword>
<dbReference type="Pfam" id="PF13614">
    <property type="entry name" value="AAA_31"/>
    <property type="match status" value="1"/>
</dbReference>
<dbReference type="Gene3D" id="3.40.50.300">
    <property type="entry name" value="P-loop containing nucleotide triphosphate hydrolases"/>
    <property type="match status" value="1"/>
</dbReference>
<sequence>MSSRQLTLPDGTSALPAHTRGRELARPDRIDLSESIGFFRRRLKVIIGCVALCVLIGLAFSIFGQKTYRAETTVMLLPQSDTLVEGDGKQSQPTMMNGQLVDTQIEIIESRDMATAVADSLGLTRGLSEQDKRASVDNLQNHVSATRAGVSYALTISVDASDAQDAAKLSNEFAKQFVNWEESNARKRHAMERADVKDRLAELRQQAQSDTQKLQQYRIANNLLTTTGASLTEQEISNYNFEVTKARAEAAEDQARLQTAINQLRSGSSGDDVGETLESSVIASLRTQEAQLAGEVANLSTKYGPNHPQLVRTRNELSEIRVQIQTQIGRIISNLQAKQAVSSQRLASLTSSLSSARAKLSVNNAAMVGLSELERAAEASQVIYETYLNRYKALVAAEGTEKPNARILTYAEVPLSPRTPNLKLNLALSLVIGLGVGIIGAYIAESMFHGVNGPEDVEKDLHENFLASIPLLQSVNPQRSHAVAAIRDDPRSVFAESFRVLYTAIDQSCNGASQVIAITSALPGEGKTVMSCCLAHVLATSGKRTVLVDCDMHRRGISRLLDVKPEQKGLIEILSGDAPLDVEQLMGGGQFCIIPLKADPEKPEELLTGDEFVQLLETLRQHFDHIILDLPPVLAIASTRVIASRADAVVMATQWRKTSAFAIRAARKRLPDEQVNVVGVALNQVDLRKKSFFDRKDASFYYGQYREYYS</sequence>
<comment type="catalytic activity">
    <reaction evidence="15">
        <text>L-tyrosyl-[protein] + ATP = O-phospho-L-tyrosyl-[protein] + ADP + H(+)</text>
        <dbReference type="Rhea" id="RHEA:10596"/>
        <dbReference type="Rhea" id="RHEA-COMP:10136"/>
        <dbReference type="Rhea" id="RHEA-COMP:20101"/>
        <dbReference type="ChEBI" id="CHEBI:15378"/>
        <dbReference type="ChEBI" id="CHEBI:30616"/>
        <dbReference type="ChEBI" id="CHEBI:46858"/>
        <dbReference type="ChEBI" id="CHEBI:61978"/>
        <dbReference type="ChEBI" id="CHEBI:456216"/>
        <dbReference type="EC" id="2.7.10.2"/>
    </reaction>
</comment>
<dbReference type="Pfam" id="PF13807">
    <property type="entry name" value="GNVR"/>
    <property type="match status" value="1"/>
</dbReference>
<evidence type="ECO:0000313" key="22">
    <source>
        <dbReference type="EMBL" id="MCJ2179807.1"/>
    </source>
</evidence>
<comment type="similarity">
    <text evidence="2">Belongs to the CpsD/CapB family.</text>
</comment>
<keyword evidence="23" id="KW-1185">Reference proteome</keyword>
<keyword evidence="9" id="KW-0547">Nucleotide-binding</keyword>
<dbReference type="EMBL" id="JALHLE010000023">
    <property type="protein sequence ID" value="MCJ2179807.1"/>
    <property type="molecule type" value="Genomic_DNA"/>
</dbReference>
<evidence type="ECO:0000256" key="6">
    <source>
        <dbReference type="ARBA" id="ARBA00022519"/>
    </source>
</evidence>
<evidence type="ECO:0000313" key="23">
    <source>
        <dbReference type="Proteomes" id="UP001162880"/>
    </source>
</evidence>
<evidence type="ECO:0000256" key="15">
    <source>
        <dbReference type="ARBA" id="ARBA00051245"/>
    </source>
</evidence>
<keyword evidence="6" id="KW-0997">Cell inner membrane</keyword>
<comment type="similarity">
    <text evidence="3">Belongs to the etk/wzc family.</text>
</comment>
<dbReference type="RefSeq" id="WP_243994912.1">
    <property type="nucleotide sequence ID" value="NZ_JALHLE010000023.1"/>
</dbReference>
<dbReference type="InterPro" id="IPR032807">
    <property type="entry name" value="GNVR"/>
</dbReference>
<reference evidence="22" key="1">
    <citation type="submission" date="2022-03" db="EMBL/GenBank/DDBJ databases">
        <title>Identification of a novel bacterium isolated from mangrove sediments.</title>
        <authorList>
            <person name="Pan X."/>
        </authorList>
    </citation>
    <scope>NUCLEOTIDE SEQUENCE</scope>
    <source>
        <strain evidence="22">B2580</strain>
    </source>
</reference>
<dbReference type="InterPro" id="IPR050445">
    <property type="entry name" value="Bact_polysacc_biosynth/exp"/>
</dbReference>
<dbReference type="InterPro" id="IPR027417">
    <property type="entry name" value="P-loop_NTPase"/>
</dbReference>
<evidence type="ECO:0000259" key="21">
    <source>
        <dbReference type="Pfam" id="PF13807"/>
    </source>
</evidence>
<dbReference type="SUPFAM" id="SSF52540">
    <property type="entry name" value="P-loop containing nucleoside triphosphate hydrolases"/>
    <property type="match status" value="1"/>
</dbReference>
<keyword evidence="10" id="KW-0418">Kinase</keyword>
<evidence type="ECO:0000256" key="1">
    <source>
        <dbReference type="ARBA" id="ARBA00004429"/>
    </source>
</evidence>
<dbReference type="NCBIfam" id="TIGR01007">
    <property type="entry name" value="eps_fam"/>
    <property type="match status" value="1"/>
</dbReference>
<evidence type="ECO:0000256" key="17">
    <source>
        <dbReference type="SAM" id="MobiDB-lite"/>
    </source>
</evidence>
<dbReference type="Proteomes" id="UP001162880">
    <property type="component" value="Unassembled WGS sequence"/>
</dbReference>
<evidence type="ECO:0000256" key="12">
    <source>
        <dbReference type="ARBA" id="ARBA00022989"/>
    </source>
</evidence>
<evidence type="ECO:0000256" key="5">
    <source>
        <dbReference type="ARBA" id="ARBA00022475"/>
    </source>
</evidence>
<feature type="domain" description="Tyrosine-protein kinase G-rich" evidence="21">
    <location>
        <begin position="372"/>
        <end position="443"/>
    </location>
</feature>
<keyword evidence="5" id="KW-1003">Cell membrane</keyword>
<evidence type="ECO:0000256" key="13">
    <source>
        <dbReference type="ARBA" id="ARBA00023136"/>
    </source>
</evidence>
<name>A0ABT0B422_9SPHN</name>
<dbReference type="InterPro" id="IPR005702">
    <property type="entry name" value="Wzc-like_C"/>
</dbReference>